<name>W4Q1P0_9BACI</name>
<evidence type="ECO:0000256" key="2">
    <source>
        <dbReference type="SAM" id="Phobius"/>
    </source>
</evidence>
<gene>
    <name evidence="3" type="ORF">JCM9140_1896</name>
</gene>
<proteinExistence type="predicted"/>
<dbReference type="OrthoDB" id="2941429at2"/>
<comment type="caution">
    <text evidence="3">The sequence shown here is derived from an EMBL/GenBank/DDBJ whole genome shotgun (WGS) entry which is preliminary data.</text>
</comment>
<keyword evidence="2" id="KW-0812">Transmembrane</keyword>
<organism evidence="3 4">
    <name type="scientific">Halalkalibacter wakoensis JCM 9140</name>
    <dbReference type="NCBI Taxonomy" id="1236970"/>
    <lineage>
        <taxon>Bacteria</taxon>
        <taxon>Bacillati</taxon>
        <taxon>Bacillota</taxon>
        <taxon>Bacilli</taxon>
        <taxon>Bacillales</taxon>
        <taxon>Bacillaceae</taxon>
        <taxon>Halalkalibacter</taxon>
    </lineage>
</organism>
<reference evidence="3" key="1">
    <citation type="journal article" date="2014" name="Genome Announc.">
        <title>Draft Genome Sequences of Three Alkaliphilic Bacillus Strains, Bacillus wakoensis JCM 9140T, Bacillus akibai JCM 9157T, and Bacillus hemicellulosilyticus JCM 9152T.</title>
        <authorList>
            <person name="Yuki M."/>
            <person name="Oshima K."/>
            <person name="Suda W."/>
            <person name="Oshida Y."/>
            <person name="Kitamura K."/>
            <person name="Iida T."/>
            <person name="Hattori M."/>
            <person name="Ohkuma M."/>
        </authorList>
    </citation>
    <scope>NUCLEOTIDE SEQUENCE [LARGE SCALE GENOMIC DNA]</scope>
    <source>
        <strain evidence="3">JCM 9140</strain>
    </source>
</reference>
<dbReference type="AlphaFoldDB" id="W4Q1P0"/>
<evidence type="ECO:0000256" key="1">
    <source>
        <dbReference type="SAM" id="MobiDB-lite"/>
    </source>
</evidence>
<feature type="transmembrane region" description="Helical" evidence="2">
    <location>
        <begin position="12"/>
        <end position="33"/>
    </location>
</feature>
<accession>W4Q1P0</accession>
<dbReference type="RefSeq" id="WP_034744908.1">
    <property type="nucleotide sequence ID" value="NZ_BAUT01000015.1"/>
</dbReference>
<dbReference type="Proteomes" id="UP000018890">
    <property type="component" value="Unassembled WGS sequence"/>
</dbReference>
<evidence type="ECO:0000313" key="3">
    <source>
        <dbReference type="EMBL" id="GAE25875.1"/>
    </source>
</evidence>
<dbReference type="STRING" id="1236970.JCM9140_1896"/>
<evidence type="ECO:0000313" key="4">
    <source>
        <dbReference type="Proteomes" id="UP000018890"/>
    </source>
</evidence>
<sequence>MIEILSDLTMVWVTLFITVSALAAFTVANVLAIEWELRTNWRKQQTHVQDQSILTISYDPPSMKRYLPKIPSRTDHKSLDDEDPKLVVF</sequence>
<dbReference type="EMBL" id="BAUT01000015">
    <property type="protein sequence ID" value="GAE25875.1"/>
    <property type="molecule type" value="Genomic_DNA"/>
</dbReference>
<keyword evidence="2" id="KW-0472">Membrane</keyword>
<keyword evidence="2" id="KW-1133">Transmembrane helix</keyword>
<feature type="region of interest" description="Disordered" evidence="1">
    <location>
        <begin position="65"/>
        <end position="89"/>
    </location>
</feature>
<protein>
    <submittedName>
        <fullName evidence="3">Uncharacterized protein</fullName>
    </submittedName>
</protein>
<keyword evidence="4" id="KW-1185">Reference proteome</keyword>